<evidence type="ECO:0000256" key="3">
    <source>
        <dbReference type="SAM" id="Phobius"/>
    </source>
</evidence>
<evidence type="ECO:0000313" key="5">
    <source>
        <dbReference type="Proteomes" id="UP000199701"/>
    </source>
</evidence>
<gene>
    <name evidence="4" type="ORF">SAMN05421659_107118</name>
</gene>
<reference evidence="4 5" key="1">
    <citation type="submission" date="2016-10" db="EMBL/GenBank/DDBJ databases">
        <authorList>
            <person name="de Groot N.N."/>
        </authorList>
    </citation>
    <scope>NUCLEOTIDE SEQUENCE [LARGE SCALE GENOMIC DNA]</scope>
    <source>
        <strain evidence="4 5">DSM 9179</strain>
    </source>
</reference>
<feature type="transmembrane region" description="Helical" evidence="3">
    <location>
        <begin position="409"/>
        <end position="433"/>
    </location>
</feature>
<dbReference type="InterPro" id="IPR004995">
    <property type="entry name" value="Spore_Ger"/>
</dbReference>
<dbReference type="OrthoDB" id="9772630at2"/>
<feature type="transmembrane region" description="Helical" evidence="3">
    <location>
        <begin position="330"/>
        <end position="347"/>
    </location>
</feature>
<accession>A0A1I0Q9L8</accession>
<feature type="transmembrane region" description="Helical" evidence="3">
    <location>
        <begin position="445"/>
        <end position="464"/>
    </location>
</feature>
<dbReference type="AlphaFoldDB" id="A0A1I0Q9L8"/>
<protein>
    <submittedName>
        <fullName evidence="4">Stage V sporulation protein AF</fullName>
    </submittedName>
</protein>
<dbReference type="EMBL" id="FOJI01000007">
    <property type="protein sequence ID" value="SEW23726.1"/>
    <property type="molecule type" value="Genomic_DNA"/>
</dbReference>
<feature type="transmembrane region" description="Helical" evidence="3">
    <location>
        <begin position="359"/>
        <end position="376"/>
    </location>
</feature>
<dbReference type="InterPro" id="IPR050768">
    <property type="entry name" value="UPF0353/GerABKA_families"/>
</dbReference>
<evidence type="ECO:0000256" key="1">
    <source>
        <dbReference type="ARBA" id="ARBA00005278"/>
    </source>
</evidence>
<proteinExistence type="inferred from homology"/>
<keyword evidence="3" id="KW-1133">Transmembrane helix</keyword>
<keyword evidence="3" id="KW-0812">Transmembrane</keyword>
<organism evidence="4 5">
    <name type="scientific">[Clostridium] fimetarium</name>
    <dbReference type="NCBI Taxonomy" id="99656"/>
    <lineage>
        <taxon>Bacteria</taxon>
        <taxon>Bacillati</taxon>
        <taxon>Bacillota</taxon>
        <taxon>Clostridia</taxon>
        <taxon>Lachnospirales</taxon>
        <taxon>Lachnospiraceae</taxon>
    </lineage>
</organism>
<keyword evidence="2 3" id="KW-0472">Membrane</keyword>
<dbReference type="PANTHER" id="PTHR22550">
    <property type="entry name" value="SPORE GERMINATION PROTEIN"/>
    <property type="match status" value="1"/>
</dbReference>
<dbReference type="Pfam" id="PF03323">
    <property type="entry name" value="GerA"/>
    <property type="match status" value="1"/>
</dbReference>
<name>A0A1I0Q9L8_9FIRM</name>
<dbReference type="STRING" id="99656.SAMN05421659_107118"/>
<evidence type="ECO:0000313" key="4">
    <source>
        <dbReference type="EMBL" id="SEW23726.1"/>
    </source>
</evidence>
<dbReference type="GO" id="GO:0016020">
    <property type="term" value="C:membrane"/>
    <property type="evidence" value="ECO:0007669"/>
    <property type="project" value="InterPro"/>
</dbReference>
<evidence type="ECO:0000256" key="2">
    <source>
        <dbReference type="ARBA" id="ARBA00023136"/>
    </source>
</evidence>
<dbReference type="PIRSF" id="PIRSF005690">
    <property type="entry name" value="GerBA"/>
    <property type="match status" value="1"/>
</dbReference>
<dbReference type="PANTHER" id="PTHR22550:SF9">
    <property type="entry name" value="STAGE V SPORULATION PROTEIN AF"/>
    <property type="match status" value="1"/>
</dbReference>
<comment type="similarity">
    <text evidence="1">Belongs to the GerABKA family.</text>
</comment>
<keyword evidence="5" id="KW-1185">Reference proteome</keyword>
<sequence>MELSKTLSDNIDQLKKILPIKKSFDIITRDLYLGKTRAFWIGINGFCDSELLIKLISDLQNEQYCSDDIIVDLNKYMASKLGYFQAKTSKDFDELTKNLLSGPSLLLVDGFDTAIILDTRSYPMRSIQEPDAEKVMRGAKDGFIETLVSNTALIRRRIRNPKLTFEIKPVGSDSQTDVAVAYVDGLVDPILLNQLKSKLDSLNISALTMGSKSLEELLVTKKWYTPLPQTRYTERPDVACSFLLEGYIVVLVDNSPTALIFPCTIFQFTQHPDDYYQNLLIGNYLRLLRFSCILASLFVMPLFLLLGGFVHNLPSWLHVITTGDTSAIKLFTYVIIIEIGLDIFKYSSATAASGYSNSLGLIGALLIGNIAVQLKWLNLETLFYGAATLLANVSISSQEFSDAIRIYRLLLVIFTGVLGIPGFVIGVILIFISMAKTKSFGNKSYLWPLVPFNWLALSRILFRYPTASVQVKKK</sequence>
<dbReference type="Proteomes" id="UP000199701">
    <property type="component" value="Unassembled WGS sequence"/>
</dbReference>
<feature type="transmembrane region" description="Helical" evidence="3">
    <location>
        <begin position="287"/>
        <end position="310"/>
    </location>
</feature>
<dbReference type="RefSeq" id="WP_092453714.1">
    <property type="nucleotide sequence ID" value="NZ_FOJI01000007.1"/>
</dbReference>
<feature type="transmembrane region" description="Helical" evidence="3">
    <location>
        <begin position="382"/>
        <end position="397"/>
    </location>
</feature>
<dbReference type="GO" id="GO:0009847">
    <property type="term" value="P:spore germination"/>
    <property type="evidence" value="ECO:0007669"/>
    <property type="project" value="InterPro"/>
</dbReference>